<reference evidence="1 2" key="1">
    <citation type="submission" date="2014-06" db="EMBL/GenBank/DDBJ databases">
        <title>Evolutionary Origins and Diversification of the Mycorrhizal Mutualists.</title>
        <authorList>
            <consortium name="DOE Joint Genome Institute"/>
            <consortium name="Mycorrhizal Genomics Consortium"/>
            <person name="Kohler A."/>
            <person name="Kuo A."/>
            <person name="Nagy L.G."/>
            <person name="Floudas D."/>
            <person name="Copeland A."/>
            <person name="Barry K.W."/>
            <person name="Cichocki N."/>
            <person name="Veneault-Fourrey C."/>
            <person name="LaButti K."/>
            <person name="Lindquist E.A."/>
            <person name="Lipzen A."/>
            <person name="Lundell T."/>
            <person name="Morin E."/>
            <person name="Murat C."/>
            <person name="Riley R."/>
            <person name="Ohm R."/>
            <person name="Sun H."/>
            <person name="Tunlid A."/>
            <person name="Henrissat B."/>
            <person name="Grigoriev I.V."/>
            <person name="Hibbett D.S."/>
            <person name="Martin F."/>
        </authorList>
    </citation>
    <scope>NUCLEOTIDE SEQUENCE [LARGE SCALE GENOMIC DNA]</scope>
    <source>
        <strain evidence="1 2">SS14</strain>
    </source>
</reference>
<organism evidence="1 2">
    <name type="scientific">Sphaerobolus stellatus (strain SS14)</name>
    <dbReference type="NCBI Taxonomy" id="990650"/>
    <lineage>
        <taxon>Eukaryota</taxon>
        <taxon>Fungi</taxon>
        <taxon>Dikarya</taxon>
        <taxon>Basidiomycota</taxon>
        <taxon>Agaricomycotina</taxon>
        <taxon>Agaricomycetes</taxon>
        <taxon>Phallomycetidae</taxon>
        <taxon>Geastrales</taxon>
        <taxon>Sphaerobolaceae</taxon>
        <taxon>Sphaerobolus</taxon>
    </lineage>
</organism>
<sequence length="91" mass="10229">MVHQCLGVPQWTYALEVKTTHRTRRTVGWAALIYEWKADRERCKRSLKVVASVSSRIKVGQLSTSQVAMLQPSACRVTRSHPESAFPSATT</sequence>
<dbReference type="HOGENOM" id="CLU_2428481_0_0_1"/>
<accession>A0A0C9V9S9</accession>
<proteinExistence type="predicted"/>
<gene>
    <name evidence="1" type="ORF">M422DRAFT_33405</name>
</gene>
<dbReference type="AlphaFoldDB" id="A0A0C9V9S9"/>
<evidence type="ECO:0000313" key="2">
    <source>
        <dbReference type="Proteomes" id="UP000054279"/>
    </source>
</evidence>
<dbReference type="EMBL" id="KN837162">
    <property type="protein sequence ID" value="KIJ38282.1"/>
    <property type="molecule type" value="Genomic_DNA"/>
</dbReference>
<name>A0A0C9V9S9_SPHS4</name>
<protein>
    <submittedName>
        <fullName evidence="1">Uncharacterized protein</fullName>
    </submittedName>
</protein>
<dbReference type="Proteomes" id="UP000054279">
    <property type="component" value="Unassembled WGS sequence"/>
</dbReference>
<evidence type="ECO:0000313" key="1">
    <source>
        <dbReference type="EMBL" id="KIJ38282.1"/>
    </source>
</evidence>
<keyword evidence="2" id="KW-1185">Reference proteome</keyword>